<evidence type="ECO:0000313" key="8">
    <source>
        <dbReference type="Ensembl" id="ENSNBRP00000002371.1"/>
    </source>
</evidence>
<dbReference type="Bgee" id="ENSNBRG00000001802">
    <property type="expression patterns" value="Expressed in skeletal muscle tissue and 6 other cell types or tissues"/>
</dbReference>
<dbReference type="AlphaFoldDB" id="A0A3Q4G2F2"/>
<name>A0A3Q4G2F2_NEOBR</name>
<dbReference type="PANTHER" id="PTHR33966:SF1">
    <property type="entry name" value="PROTEIN ODR-4 HOMOLOG"/>
    <property type="match status" value="1"/>
</dbReference>
<evidence type="ECO:0000256" key="7">
    <source>
        <dbReference type="ARBA" id="ARBA00023136"/>
    </source>
</evidence>
<comment type="subcellular location">
    <subcellularLocation>
        <location evidence="2">Membrane</location>
    </subcellularLocation>
</comment>
<evidence type="ECO:0000256" key="6">
    <source>
        <dbReference type="ARBA" id="ARBA00022989"/>
    </source>
</evidence>
<dbReference type="GO" id="GO:0012505">
    <property type="term" value="C:endomembrane system"/>
    <property type="evidence" value="ECO:0007669"/>
    <property type="project" value="TreeGrafter"/>
</dbReference>
<dbReference type="Proteomes" id="UP000261580">
    <property type="component" value="Unassembled WGS sequence"/>
</dbReference>
<dbReference type="Ensembl" id="ENSNBRT00000002463.1">
    <property type="protein sequence ID" value="ENSNBRP00000002371.1"/>
    <property type="gene ID" value="ENSNBRG00000001802.1"/>
</dbReference>
<comment type="function">
    <text evidence="1">May play a role in the trafficking of a subset of G-protein coupled receptors.</text>
</comment>
<keyword evidence="9" id="KW-1185">Reference proteome</keyword>
<sequence length="337" mass="36810">MGRGYIVQDDVEGYLSKLCEQKADPVTGLLIGQSSTQRDYVVMAIRTPQKEESAAAARNSVDKEWVTEHARQVSRMLPGGLSVVGVFIITDADAKDALTTLRQVRVMLTLSSSGLKAWAHQIESGLCLIDGKRLPEDSELTVGQLHSPKHTHIHTPIFLLTDVIQQCGGSVSVTGAIHSRAYLHSNKPKARLAEKLLKRDVVSTVATRVQMMLEELLASDQESKGKLFCLPHRIFCPLKVSGPLCVCDYQFSDEGLSEVTERLKEMLDIDAAEEDLDTRQETTFEITGCDITPGGHRDMHACVLCPDCPPFCCLGVAMATAVALLATAASMLYLNDI</sequence>
<organism evidence="8 9">
    <name type="scientific">Neolamprologus brichardi</name>
    <name type="common">Fairy cichlid</name>
    <name type="synonym">Lamprologus brichardi</name>
    <dbReference type="NCBI Taxonomy" id="32507"/>
    <lineage>
        <taxon>Eukaryota</taxon>
        <taxon>Metazoa</taxon>
        <taxon>Chordata</taxon>
        <taxon>Craniata</taxon>
        <taxon>Vertebrata</taxon>
        <taxon>Euteleostomi</taxon>
        <taxon>Actinopterygii</taxon>
        <taxon>Neopterygii</taxon>
        <taxon>Teleostei</taxon>
        <taxon>Neoteleostei</taxon>
        <taxon>Acanthomorphata</taxon>
        <taxon>Ovalentaria</taxon>
        <taxon>Cichlomorphae</taxon>
        <taxon>Cichliformes</taxon>
        <taxon>Cichlidae</taxon>
        <taxon>African cichlids</taxon>
        <taxon>Pseudocrenilabrinae</taxon>
        <taxon>Lamprologini</taxon>
        <taxon>Neolamprologus</taxon>
    </lineage>
</organism>
<dbReference type="GO" id="GO:0016020">
    <property type="term" value="C:membrane"/>
    <property type="evidence" value="ECO:0007669"/>
    <property type="project" value="UniProtKB-SubCell"/>
</dbReference>
<keyword evidence="6" id="KW-1133">Transmembrane helix</keyword>
<dbReference type="Pfam" id="PF14778">
    <property type="entry name" value="ODR4-like"/>
    <property type="match status" value="2"/>
</dbReference>
<evidence type="ECO:0000256" key="5">
    <source>
        <dbReference type="ARBA" id="ARBA00022692"/>
    </source>
</evidence>
<evidence type="ECO:0000313" key="9">
    <source>
        <dbReference type="Proteomes" id="UP000261580"/>
    </source>
</evidence>
<proteinExistence type="inferred from homology"/>
<evidence type="ECO:0000256" key="3">
    <source>
        <dbReference type="ARBA" id="ARBA00010131"/>
    </source>
</evidence>
<reference evidence="8" key="2">
    <citation type="submission" date="2025-09" db="UniProtKB">
        <authorList>
            <consortium name="Ensembl"/>
        </authorList>
    </citation>
    <scope>IDENTIFICATION</scope>
</reference>
<evidence type="ECO:0000256" key="4">
    <source>
        <dbReference type="ARBA" id="ARBA00020550"/>
    </source>
</evidence>
<dbReference type="InterPro" id="IPR029454">
    <property type="entry name" value="ODR-4-like"/>
</dbReference>
<accession>A0A3Q4G2F2</accession>
<evidence type="ECO:0000256" key="1">
    <source>
        <dbReference type="ARBA" id="ARBA00003891"/>
    </source>
</evidence>
<evidence type="ECO:0000256" key="2">
    <source>
        <dbReference type="ARBA" id="ARBA00004370"/>
    </source>
</evidence>
<dbReference type="GeneTree" id="ENSGT00390000012568"/>
<dbReference type="GO" id="GO:0008104">
    <property type="term" value="P:intracellular protein localization"/>
    <property type="evidence" value="ECO:0007669"/>
    <property type="project" value="TreeGrafter"/>
</dbReference>
<protein>
    <recommendedName>
        <fullName evidence="4">Protein odr-4 homolog</fullName>
    </recommendedName>
</protein>
<keyword evidence="5" id="KW-0812">Transmembrane</keyword>
<reference evidence="8" key="1">
    <citation type="submission" date="2025-08" db="UniProtKB">
        <authorList>
            <consortium name="Ensembl"/>
        </authorList>
    </citation>
    <scope>IDENTIFICATION</scope>
</reference>
<keyword evidence="7" id="KW-0472">Membrane</keyword>
<comment type="similarity">
    <text evidence="3">Belongs to the ODR-4 family.</text>
</comment>
<dbReference type="PANTHER" id="PTHR33966">
    <property type="entry name" value="PROTEIN ODR-4 HOMOLOG"/>
    <property type="match status" value="1"/>
</dbReference>